<dbReference type="InterPro" id="IPR035595">
    <property type="entry name" value="UDP_glycos_trans_CS"/>
</dbReference>
<dbReference type="Gene3D" id="3.40.50.2000">
    <property type="entry name" value="Glycogen Phosphorylase B"/>
    <property type="match status" value="2"/>
</dbReference>
<evidence type="ECO:0000313" key="6">
    <source>
        <dbReference type="EMBL" id="AGU14070.1"/>
    </source>
</evidence>
<dbReference type="PROSITE" id="PS00375">
    <property type="entry name" value="UDPGT"/>
    <property type="match status" value="1"/>
</dbReference>
<dbReference type="FunFam" id="3.40.50.2000:FF:000054">
    <property type="entry name" value="Glycosyltransferase"/>
    <property type="match status" value="1"/>
</dbReference>
<keyword evidence="3 4" id="KW-0808">Transferase</keyword>
<proteinExistence type="inferred from homology"/>
<dbReference type="Proteomes" id="UP000087171">
    <property type="component" value="Chromosome Ca3"/>
</dbReference>
<reference evidence="8" key="3">
    <citation type="submission" date="2025-04" db="UniProtKB">
        <authorList>
            <consortium name="RefSeq"/>
        </authorList>
    </citation>
    <scope>IDENTIFICATION</scope>
    <source>
        <tissue evidence="8">Etiolated seedlings</tissue>
    </source>
</reference>
<keyword evidence="7" id="KW-1185">Reference proteome</keyword>
<dbReference type="KEGG" id="cam:101502940"/>
<dbReference type="FunFam" id="3.40.50.2000:FF:000051">
    <property type="entry name" value="Glycosyltransferase"/>
    <property type="match status" value="1"/>
</dbReference>
<evidence type="ECO:0000256" key="3">
    <source>
        <dbReference type="ARBA" id="ARBA00022679"/>
    </source>
</evidence>
<dbReference type="CDD" id="cd03784">
    <property type="entry name" value="GT1_Gtf-like"/>
    <property type="match status" value="1"/>
</dbReference>
<dbReference type="EC" id="2.4.1.-" evidence="5"/>
<organism evidence="6">
    <name type="scientific">Cicer arietinum</name>
    <name type="common">Chickpea</name>
    <name type="synonym">Garbanzo</name>
    <dbReference type="NCBI Taxonomy" id="3827"/>
    <lineage>
        <taxon>Eukaryota</taxon>
        <taxon>Viridiplantae</taxon>
        <taxon>Streptophyta</taxon>
        <taxon>Embryophyta</taxon>
        <taxon>Tracheophyta</taxon>
        <taxon>Spermatophyta</taxon>
        <taxon>Magnoliopsida</taxon>
        <taxon>eudicotyledons</taxon>
        <taxon>Gunneridae</taxon>
        <taxon>Pentapetalae</taxon>
        <taxon>rosids</taxon>
        <taxon>fabids</taxon>
        <taxon>Fabales</taxon>
        <taxon>Fabaceae</taxon>
        <taxon>Papilionoideae</taxon>
        <taxon>50 kb inversion clade</taxon>
        <taxon>NPAAA clade</taxon>
        <taxon>Hologalegina</taxon>
        <taxon>IRL clade</taxon>
        <taxon>Cicereae</taxon>
        <taxon>Cicer</taxon>
    </lineage>
</organism>
<accession>A0A067XTZ5</accession>
<dbReference type="PaxDb" id="3827-XP_004492194.1"/>
<evidence type="ECO:0000256" key="5">
    <source>
        <dbReference type="RuleBase" id="RU362057"/>
    </source>
</evidence>
<keyword evidence="2 4" id="KW-0328">Glycosyltransferase</keyword>
<dbReference type="OrthoDB" id="5835829at2759"/>
<dbReference type="PANTHER" id="PTHR48045:SF10">
    <property type="entry name" value="GLYCOSYLTRANSFERASE"/>
    <property type="match status" value="1"/>
</dbReference>
<dbReference type="GO" id="GO:0008194">
    <property type="term" value="F:UDP-glycosyltransferase activity"/>
    <property type="evidence" value="ECO:0007669"/>
    <property type="project" value="InterPro"/>
</dbReference>
<protein>
    <recommendedName>
        <fullName evidence="5">Glycosyltransferase</fullName>
        <ecNumber evidence="5">2.4.1.-</ecNumber>
    </recommendedName>
</protein>
<dbReference type="PANTHER" id="PTHR48045">
    <property type="entry name" value="UDP-GLYCOSYLTRANSFERASE 72B1"/>
    <property type="match status" value="1"/>
</dbReference>
<dbReference type="STRING" id="3827.A0A067XTZ5"/>
<dbReference type="InterPro" id="IPR002213">
    <property type="entry name" value="UDP_glucos_trans"/>
</dbReference>
<name>A0A067XTZ5_CICAR</name>
<evidence type="ECO:0000256" key="4">
    <source>
        <dbReference type="RuleBase" id="RU003718"/>
    </source>
</evidence>
<comment type="similarity">
    <text evidence="1 4">Belongs to the UDP-glycosyltransferase family.</text>
</comment>
<dbReference type="RefSeq" id="XP_027188606.1">
    <property type="nucleotide sequence ID" value="XM_027332805.1"/>
</dbReference>
<dbReference type="EMBL" id="KF000382">
    <property type="protein sequence ID" value="AGU14070.1"/>
    <property type="molecule type" value="Genomic_DNA"/>
</dbReference>
<dbReference type="AlphaFoldDB" id="A0A067XTZ5"/>
<evidence type="ECO:0000256" key="2">
    <source>
        <dbReference type="ARBA" id="ARBA00022676"/>
    </source>
</evidence>
<dbReference type="SUPFAM" id="SSF53756">
    <property type="entry name" value="UDP-Glycosyltransferase/glycogen phosphorylase"/>
    <property type="match status" value="1"/>
</dbReference>
<gene>
    <name evidence="6" type="primary">UGT72Y2</name>
    <name evidence="8" type="synonym">LOC101502940</name>
</gene>
<evidence type="ECO:0000313" key="7">
    <source>
        <dbReference type="Proteomes" id="UP000087171"/>
    </source>
</evidence>
<evidence type="ECO:0000313" key="8">
    <source>
        <dbReference type="RefSeq" id="XP_027188606.1"/>
    </source>
</evidence>
<sequence>MEKRHIVVVPSAGFTHLVPILEFSKRLVHLHPQFEITCIIPSIGSPPSSSKSYLQTLPPSISSIFLPPIILDQVLDPKVLAVQIELSVTQSLPFIKQELNSLCSRSKVVALVVDVFAHDVLDLAKEFNLLSYIYLPQAAMLLSTYFYSSKLDEIISKESRDPNEPIKIPGCVPLCINDLPIPFRFRSNIGYKKFLDRAKRIQLPDGVFVNSFVELEEEAVKALKEESKEKKPMVFCVGPIIQKGSIFGEENGLGLECLKWLEKQEPKSVLYVSFGSGGTLSQEQFNELAYGLELSGQKFLWVVREPSGVANASYFGGEIKDPLKFLPNGFLERTKEQGFVVPSWGPQIQILGHSSTGGFLSHCGWNSVLESVVYGVPIIAWPLFAEQGMNAVMLCDGLKVALRAKVNENGLIERDEIAKVVRELLEGEEGVEICKRMEHLKSVAADAIDEMGSSTKTLSEVADIWKDI</sequence>
<reference evidence="6" key="2">
    <citation type="journal article" date="2014" name="PLoS ONE">
        <title>Genome-Wide Identification and Tissue-Specific Expression Analysis of UDP-Glycosyltransferases Genes Confirm Their Abundance in Cicer arietinum (Chickpea) Genome.</title>
        <authorList>
            <person name="Sharma R."/>
            <person name="Rawat V."/>
            <person name="Suresh C.G."/>
        </authorList>
    </citation>
    <scope>NUCLEOTIDE SEQUENCE</scope>
</reference>
<reference evidence="7" key="1">
    <citation type="journal article" date="2013" name="Nat. Biotechnol.">
        <title>Draft genome sequence of chickpea (Cicer arietinum) provides a resource for trait improvement.</title>
        <authorList>
            <person name="Varshney R.K."/>
            <person name="Song C."/>
            <person name="Saxena R.K."/>
            <person name="Azam S."/>
            <person name="Yu S."/>
            <person name="Sharpe A.G."/>
            <person name="Cannon S."/>
            <person name="Baek J."/>
            <person name="Rosen B.D."/>
            <person name="Tar'an B."/>
            <person name="Millan T."/>
            <person name="Zhang X."/>
            <person name="Ramsay L.D."/>
            <person name="Iwata A."/>
            <person name="Wang Y."/>
            <person name="Nelson W."/>
            <person name="Farmer A.D."/>
            <person name="Gaur P.M."/>
            <person name="Soderlund C."/>
            <person name="Penmetsa R.V."/>
            <person name="Xu C."/>
            <person name="Bharti A.K."/>
            <person name="He W."/>
            <person name="Winter P."/>
            <person name="Zhao S."/>
            <person name="Hane J.K."/>
            <person name="Carrasquilla-Garcia N."/>
            <person name="Condie J.A."/>
            <person name="Upadhyaya H.D."/>
            <person name="Luo M.C."/>
            <person name="Thudi M."/>
            <person name="Gowda C.L."/>
            <person name="Singh N.P."/>
            <person name="Lichtenzveig J."/>
            <person name="Gali K.K."/>
            <person name="Rubio J."/>
            <person name="Nadarajan N."/>
            <person name="Dolezel J."/>
            <person name="Bansal K.C."/>
            <person name="Xu X."/>
            <person name="Edwards D."/>
            <person name="Zhang G."/>
            <person name="Kahl G."/>
            <person name="Gil J."/>
            <person name="Singh K.B."/>
            <person name="Datta S.K."/>
            <person name="Jackson S.A."/>
            <person name="Wang J."/>
            <person name="Cook D.R."/>
        </authorList>
    </citation>
    <scope>NUCLEOTIDE SEQUENCE [LARGE SCALE GENOMIC DNA]</scope>
    <source>
        <strain evidence="7">cv. CDC Frontier</strain>
    </source>
</reference>
<evidence type="ECO:0000256" key="1">
    <source>
        <dbReference type="ARBA" id="ARBA00009995"/>
    </source>
</evidence>
<dbReference type="Pfam" id="PF00201">
    <property type="entry name" value="UDPGT"/>
    <property type="match status" value="1"/>
</dbReference>